<dbReference type="AlphaFoldDB" id="A0AAD7ERX3"/>
<evidence type="ECO:0000313" key="2">
    <source>
        <dbReference type="EMBL" id="KAJ7347881.1"/>
    </source>
</evidence>
<proteinExistence type="predicted"/>
<sequence>RTPTEATAERVGSTSNATPRASLVRIARSGICSTGSRSLAPKAPAFRPFVYRDKFNSAPPSAPSRGWSVNARANANPNPNPILNPNLIQACLVPRDQHDTTRKSKRNYASGRRGVRGRCRGPPPAHLRVRFALGFKFRFGSWVSACRHRHRRDENSERICGASRTTRGRKLETKRSRRATTHHAPIDKVKFAAWHQPTSSRCRNLSSKKEGPALARIVYELCAAPTDSPIDGASSPRGSRRRRQTIVARHNAPRHVTRRDARLGLDLNRDSNSARLAI</sequence>
<accession>A0AAD7ERX3</accession>
<comment type="caution">
    <text evidence="2">The sequence shown here is derived from an EMBL/GenBank/DDBJ whole genome shotgun (WGS) entry which is preliminary data.</text>
</comment>
<dbReference type="EMBL" id="JARIHO010000018">
    <property type="protein sequence ID" value="KAJ7347881.1"/>
    <property type="molecule type" value="Genomic_DNA"/>
</dbReference>
<feature type="region of interest" description="Disordered" evidence="1">
    <location>
        <begin position="163"/>
        <end position="182"/>
    </location>
</feature>
<name>A0AAD7ERX3_9AGAR</name>
<evidence type="ECO:0000256" key="1">
    <source>
        <dbReference type="SAM" id="MobiDB-lite"/>
    </source>
</evidence>
<keyword evidence="3" id="KW-1185">Reference proteome</keyword>
<dbReference type="Proteomes" id="UP001218218">
    <property type="component" value="Unassembled WGS sequence"/>
</dbReference>
<feature type="non-terminal residue" evidence="2">
    <location>
        <position position="1"/>
    </location>
</feature>
<reference evidence="2" key="1">
    <citation type="submission" date="2023-03" db="EMBL/GenBank/DDBJ databases">
        <title>Massive genome expansion in bonnet fungi (Mycena s.s.) driven by repeated elements and novel gene families across ecological guilds.</title>
        <authorList>
            <consortium name="Lawrence Berkeley National Laboratory"/>
            <person name="Harder C.B."/>
            <person name="Miyauchi S."/>
            <person name="Viragh M."/>
            <person name="Kuo A."/>
            <person name="Thoen E."/>
            <person name="Andreopoulos B."/>
            <person name="Lu D."/>
            <person name="Skrede I."/>
            <person name="Drula E."/>
            <person name="Henrissat B."/>
            <person name="Morin E."/>
            <person name="Kohler A."/>
            <person name="Barry K."/>
            <person name="LaButti K."/>
            <person name="Morin E."/>
            <person name="Salamov A."/>
            <person name="Lipzen A."/>
            <person name="Mereny Z."/>
            <person name="Hegedus B."/>
            <person name="Baldrian P."/>
            <person name="Stursova M."/>
            <person name="Weitz H."/>
            <person name="Taylor A."/>
            <person name="Grigoriev I.V."/>
            <person name="Nagy L.G."/>
            <person name="Martin F."/>
            <person name="Kauserud H."/>
        </authorList>
    </citation>
    <scope>NUCLEOTIDE SEQUENCE</scope>
    <source>
        <strain evidence="2">CBHHK002</strain>
    </source>
</reference>
<protein>
    <submittedName>
        <fullName evidence="2">Uncharacterized protein</fullName>
    </submittedName>
</protein>
<organism evidence="2 3">
    <name type="scientific">Mycena albidolilacea</name>
    <dbReference type="NCBI Taxonomy" id="1033008"/>
    <lineage>
        <taxon>Eukaryota</taxon>
        <taxon>Fungi</taxon>
        <taxon>Dikarya</taxon>
        <taxon>Basidiomycota</taxon>
        <taxon>Agaricomycotina</taxon>
        <taxon>Agaricomycetes</taxon>
        <taxon>Agaricomycetidae</taxon>
        <taxon>Agaricales</taxon>
        <taxon>Marasmiineae</taxon>
        <taxon>Mycenaceae</taxon>
        <taxon>Mycena</taxon>
    </lineage>
</organism>
<evidence type="ECO:0000313" key="3">
    <source>
        <dbReference type="Proteomes" id="UP001218218"/>
    </source>
</evidence>
<feature type="region of interest" description="Disordered" evidence="1">
    <location>
        <begin position="97"/>
        <end position="121"/>
    </location>
</feature>
<gene>
    <name evidence="2" type="ORF">DFH08DRAFT_1001174</name>
</gene>